<comment type="caution">
    <text evidence="1">The sequence shown here is derived from an EMBL/GenBank/DDBJ whole genome shotgun (WGS) entry which is preliminary data.</text>
</comment>
<gene>
    <name evidence="1" type="ORF">S01H4_46077</name>
</gene>
<reference evidence="1" key="1">
    <citation type="journal article" date="2014" name="Front. Microbiol.">
        <title>High frequency of phylogenetically diverse reductive dehalogenase-homologous genes in deep subseafloor sedimentary metagenomes.</title>
        <authorList>
            <person name="Kawai M."/>
            <person name="Futagami T."/>
            <person name="Toyoda A."/>
            <person name="Takaki Y."/>
            <person name="Nishi S."/>
            <person name="Hori S."/>
            <person name="Arai W."/>
            <person name="Tsubouchi T."/>
            <person name="Morono Y."/>
            <person name="Uchiyama I."/>
            <person name="Ito T."/>
            <person name="Fujiyama A."/>
            <person name="Inagaki F."/>
            <person name="Takami H."/>
        </authorList>
    </citation>
    <scope>NUCLEOTIDE SEQUENCE</scope>
    <source>
        <strain evidence="1">Expedition CK06-06</strain>
    </source>
</reference>
<sequence length="38" mass="4515">MFEVQFCERAKDVRGISQAEEQKTVHWRNIAVEEYSCP</sequence>
<dbReference type="AlphaFoldDB" id="X1C6V2"/>
<dbReference type="EMBL" id="BART01025707">
    <property type="protein sequence ID" value="GAH03801.1"/>
    <property type="molecule type" value="Genomic_DNA"/>
</dbReference>
<proteinExistence type="predicted"/>
<protein>
    <submittedName>
        <fullName evidence="1">Uncharacterized protein</fullName>
    </submittedName>
</protein>
<evidence type="ECO:0000313" key="1">
    <source>
        <dbReference type="EMBL" id="GAH03801.1"/>
    </source>
</evidence>
<accession>X1C6V2</accession>
<name>X1C6V2_9ZZZZ</name>
<organism evidence="1">
    <name type="scientific">marine sediment metagenome</name>
    <dbReference type="NCBI Taxonomy" id="412755"/>
    <lineage>
        <taxon>unclassified sequences</taxon>
        <taxon>metagenomes</taxon>
        <taxon>ecological metagenomes</taxon>
    </lineage>
</organism>
<feature type="non-terminal residue" evidence="1">
    <location>
        <position position="38"/>
    </location>
</feature>